<evidence type="ECO:0000313" key="2">
    <source>
        <dbReference type="EMBL" id="QIM17740.1"/>
    </source>
</evidence>
<name>A0ABX6JTY0_9MICO</name>
<keyword evidence="3" id="KW-1185">Reference proteome</keyword>
<accession>A0ABX6JTY0</accession>
<reference evidence="2 3" key="1">
    <citation type="submission" date="2020-03" db="EMBL/GenBank/DDBJ databases">
        <title>Leucobacter sp. nov., isolated from beetles.</title>
        <authorList>
            <person name="Hyun D.-W."/>
            <person name="Bae J.-W."/>
        </authorList>
    </citation>
    <scope>NUCLEOTIDE SEQUENCE [LARGE SCALE GENOMIC DNA]</scope>
    <source>
        <strain evidence="2 3">HDW9A</strain>
    </source>
</reference>
<protein>
    <recommendedName>
        <fullName evidence="4">Centromere-binding protein ParB C-terminal domain-containing protein</fullName>
    </recommendedName>
</protein>
<evidence type="ECO:0000256" key="1">
    <source>
        <dbReference type="SAM" id="MobiDB-lite"/>
    </source>
</evidence>
<dbReference type="EMBL" id="CP049933">
    <property type="protein sequence ID" value="QIM17740.1"/>
    <property type="molecule type" value="Genomic_DNA"/>
</dbReference>
<evidence type="ECO:0008006" key="4">
    <source>
        <dbReference type="Google" id="ProtNLM"/>
    </source>
</evidence>
<organism evidence="2 3">
    <name type="scientific">Leucobacter coleopterorum</name>
    <dbReference type="NCBI Taxonomy" id="2714933"/>
    <lineage>
        <taxon>Bacteria</taxon>
        <taxon>Bacillati</taxon>
        <taxon>Actinomycetota</taxon>
        <taxon>Actinomycetes</taxon>
        <taxon>Micrococcales</taxon>
        <taxon>Microbacteriaceae</taxon>
        <taxon>Leucobacter</taxon>
    </lineage>
</organism>
<dbReference type="RefSeq" id="WP_166328563.1">
    <property type="nucleotide sequence ID" value="NZ_CP049933.1"/>
</dbReference>
<gene>
    <name evidence="2" type="ORF">G7066_01725</name>
</gene>
<sequence>MITTDSRTVRRISMPLTERNSQDLALIRSSPEFKRELNTNSDSEGAIARAVFEEGVRAVMERLAERAYQQMGEDEAEAEAARNLANRQRLTRRGRDRVVD</sequence>
<dbReference type="Proteomes" id="UP000503441">
    <property type="component" value="Chromosome"/>
</dbReference>
<feature type="compositionally biased region" description="Basic residues" evidence="1">
    <location>
        <begin position="89"/>
        <end position="100"/>
    </location>
</feature>
<feature type="region of interest" description="Disordered" evidence="1">
    <location>
        <begin position="72"/>
        <end position="100"/>
    </location>
</feature>
<proteinExistence type="predicted"/>
<evidence type="ECO:0000313" key="3">
    <source>
        <dbReference type="Proteomes" id="UP000503441"/>
    </source>
</evidence>